<proteinExistence type="predicted"/>
<dbReference type="PANTHER" id="PTHR34599">
    <property type="entry name" value="PEROXIDASE-RELATED"/>
    <property type="match status" value="1"/>
</dbReference>
<dbReference type="CDD" id="cd03398">
    <property type="entry name" value="PAP2_haloperoxidase"/>
    <property type="match status" value="1"/>
</dbReference>
<dbReference type="Gene3D" id="1.10.606.10">
    <property type="entry name" value="Vanadium-containing Chloroperoxidase, domain 2"/>
    <property type="match status" value="1"/>
</dbReference>
<reference evidence="1" key="1">
    <citation type="submission" date="2020-02" db="EMBL/GenBank/DDBJ databases">
        <authorList>
            <person name="Meier V. D."/>
        </authorList>
    </citation>
    <scope>NUCLEOTIDE SEQUENCE</scope>
    <source>
        <strain evidence="1">AVDCRST_MAG68</strain>
    </source>
</reference>
<evidence type="ECO:0000313" key="1">
    <source>
        <dbReference type="EMBL" id="CAA9351089.1"/>
    </source>
</evidence>
<gene>
    <name evidence="1" type="ORF">AVDCRST_MAG68-3694</name>
</gene>
<dbReference type="InterPro" id="IPR016119">
    <property type="entry name" value="Br/Cl_peroxidase_C"/>
</dbReference>
<keyword evidence="1" id="KW-0575">Peroxidase</keyword>
<dbReference type="InterPro" id="IPR036938">
    <property type="entry name" value="PAP2/HPO_sf"/>
</dbReference>
<dbReference type="AlphaFoldDB" id="A0A6J4M7R2"/>
<dbReference type="SUPFAM" id="SSF48317">
    <property type="entry name" value="Acid phosphatase/Vanadium-dependent haloperoxidase"/>
    <property type="match status" value="1"/>
</dbReference>
<dbReference type="InterPro" id="IPR052559">
    <property type="entry name" value="V-haloperoxidase"/>
</dbReference>
<dbReference type="EMBL" id="CADCTW010000172">
    <property type="protein sequence ID" value="CAA9351089.1"/>
    <property type="molecule type" value="Genomic_DNA"/>
</dbReference>
<protein>
    <submittedName>
        <fullName evidence="1">Vanadium-dependent bromoperoxidase 2</fullName>
    </submittedName>
</protein>
<name>A0A6J4M7R2_9BACT</name>
<keyword evidence="1" id="KW-0560">Oxidoreductase</keyword>
<accession>A0A6J4M7R2</accession>
<dbReference type="PANTHER" id="PTHR34599:SF1">
    <property type="entry name" value="PHOSPHATIDIC ACID PHOSPHATASE TYPE 2_HALOPEROXIDASE DOMAIN-CONTAINING PROTEIN"/>
    <property type="match status" value="1"/>
</dbReference>
<organism evidence="1">
    <name type="scientific">uncultured Gemmatimonadota bacterium</name>
    <dbReference type="NCBI Taxonomy" id="203437"/>
    <lineage>
        <taxon>Bacteria</taxon>
        <taxon>Pseudomonadati</taxon>
        <taxon>Gemmatimonadota</taxon>
        <taxon>environmental samples</taxon>
    </lineage>
</organism>
<sequence length="588" mass="65001">MAQLPRREEERRLAALGIRQQAAEIAAERPHPVDDNNSDEINYNQTDVITGDRPFIGNYSKGLRHDDVGDPDPVSYGSLLRALQSRDPADFREILLGTIDPAARRLKLTNPQAGLAFDLEGPDAQENTMPPAPRFDSVVEAHEQGELYWMAVARDVYFGDYGTDPIIQAAIQSLNNEFPQFGGTLPVTAQNVFRGIYPGEQVGPYVSQFMWKGNSDPRKAPGQGRNASDGYIAYGSQVIDQRQQTVQGFPMAGLGADYLFDFPWWLRAQNGEDFRGNDKFDFTARRFIRNLRDGANYVHFDLVINPWYNAAWILLSEPMGDQQTPAAGAVPMRDREFPKDAGNPYEMPAPSSPTEGGFATFGDPHVIEVLTEVTGLAFRAVWWQKWGVHRRLRPEEFGGRIDNWLTGRRDYPIDPSIKNSLLTGGLSPYYGQATDRFPSYLLPQAFPEGAPTHPAYGAGHATVSAACATILKAFFDESKSIESPVIPSADGLTLLPYTGPDAGAMTVGSEINKLAGNIALFRNAAGVHWRTDYTQSLLLGERVAIGLLQEISITFNEDDAFFQLTRFDGTTIRIRDGFVDVVPTQVGS</sequence>
<dbReference type="GO" id="GO:0004601">
    <property type="term" value="F:peroxidase activity"/>
    <property type="evidence" value="ECO:0007669"/>
    <property type="project" value="UniProtKB-KW"/>
</dbReference>